<dbReference type="Proteomes" id="UP000828048">
    <property type="component" value="Chromosome 6"/>
</dbReference>
<dbReference type="EMBL" id="CM037156">
    <property type="protein sequence ID" value="KAH7837425.1"/>
    <property type="molecule type" value="Genomic_DNA"/>
</dbReference>
<protein>
    <submittedName>
        <fullName evidence="1">Uncharacterized protein</fullName>
    </submittedName>
</protein>
<comment type="caution">
    <text evidence="1">The sequence shown here is derived from an EMBL/GenBank/DDBJ whole genome shotgun (WGS) entry which is preliminary data.</text>
</comment>
<evidence type="ECO:0000313" key="1">
    <source>
        <dbReference type="EMBL" id="KAH7837425.1"/>
    </source>
</evidence>
<proteinExistence type="predicted"/>
<reference evidence="1 2" key="1">
    <citation type="journal article" date="2021" name="Hortic Res">
        <title>High-quality reference genome and annotation aids understanding of berry development for evergreen blueberry (Vaccinium darrowii).</title>
        <authorList>
            <person name="Yu J."/>
            <person name="Hulse-Kemp A.M."/>
            <person name="Babiker E."/>
            <person name="Staton M."/>
        </authorList>
    </citation>
    <scope>NUCLEOTIDE SEQUENCE [LARGE SCALE GENOMIC DNA]</scope>
    <source>
        <strain evidence="2">cv. NJ 8807/NJ 8810</strain>
        <tissue evidence="1">Young leaf</tissue>
    </source>
</reference>
<sequence length="116" mass="12693">MSCTSVVNAEPTLPLNESAAVSITSIINWHTLGAEQNRRVRDYVVAEVYCNNCGNRLGFQFIEVPKNAVFAVEKNLLLHGSKVLVGNANNVALAEDEVNEVDEDESDEDEVDANDN</sequence>
<organism evidence="1 2">
    <name type="scientific">Vaccinium darrowii</name>
    <dbReference type="NCBI Taxonomy" id="229202"/>
    <lineage>
        <taxon>Eukaryota</taxon>
        <taxon>Viridiplantae</taxon>
        <taxon>Streptophyta</taxon>
        <taxon>Embryophyta</taxon>
        <taxon>Tracheophyta</taxon>
        <taxon>Spermatophyta</taxon>
        <taxon>Magnoliopsida</taxon>
        <taxon>eudicotyledons</taxon>
        <taxon>Gunneridae</taxon>
        <taxon>Pentapetalae</taxon>
        <taxon>asterids</taxon>
        <taxon>Ericales</taxon>
        <taxon>Ericaceae</taxon>
        <taxon>Vaccinioideae</taxon>
        <taxon>Vaccinieae</taxon>
        <taxon>Vaccinium</taxon>
    </lineage>
</organism>
<gene>
    <name evidence="1" type="ORF">Vadar_013736</name>
</gene>
<accession>A0ACB7X9Z9</accession>
<name>A0ACB7X9Z9_9ERIC</name>
<keyword evidence="2" id="KW-1185">Reference proteome</keyword>
<evidence type="ECO:0000313" key="2">
    <source>
        <dbReference type="Proteomes" id="UP000828048"/>
    </source>
</evidence>